<comment type="caution">
    <text evidence="2">The sequence shown here is derived from an EMBL/GenBank/DDBJ whole genome shotgun (WGS) entry which is preliminary data.</text>
</comment>
<gene>
    <name evidence="2" type="ORF">CSOJ01_05508</name>
</gene>
<dbReference type="EMBL" id="WIGN01000070">
    <property type="protein sequence ID" value="KAF6811780.1"/>
    <property type="molecule type" value="Genomic_DNA"/>
</dbReference>
<feature type="region of interest" description="Disordered" evidence="1">
    <location>
        <begin position="1"/>
        <end position="88"/>
    </location>
</feature>
<proteinExistence type="predicted"/>
<organism evidence="2 3">
    <name type="scientific">Colletotrichum sojae</name>
    <dbReference type="NCBI Taxonomy" id="2175907"/>
    <lineage>
        <taxon>Eukaryota</taxon>
        <taxon>Fungi</taxon>
        <taxon>Dikarya</taxon>
        <taxon>Ascomycota</taxon>
        <taxon>Pezizomycotina</taxon>
        <taxon>Sordariomycetes</taxon>
        <taxon>Hypocreomycetidae</taxon>
        <taxon>Glomerellales</taxon>
        <taxon>Glomerellaceae</taxon>
        <taxon>Colletotrichum</taxon>
        <taxon>Colletotrichum orchidearum species complex</taxon>
    </lineage>
</organism>
<keyword evidence="3" id="KW-1185">Reference proteome</keyword>
<protein>
    <submittedName>
        <fullName evidence="2">Uncharacterized protein</fullName>
    </submittedName>
</protein>
<dbReference type="AlphaFoldDB" id="A0A8H6JES7"/>
<dbReference type="Proteomes" id="UP000652219">
    <property type="component" value="Unassembled WGS sequence"/>
</dbReference>
<evidence type="ECO:0000313" key="3">
    <source>
        <dbReference type="Proteomes" id="UP000652219"/>
    </source>
</evidence>
<accession>A0A8H6JES7</accession>
<reference evidence="2 3" key="1">
    <citation type="journal article" date="2020" name="Phytopathology">
        <title>Genome Sequence Resources of Colletotrichum truncatum, C. plurivorum, C. musicola, and C. sojae: Four Species Pathogenic to Soybean (Glycine max).</title>
        <authorList>
            <person name="Rogerio F."/>
            <person name="Boufleur T.R."/>
            <person name="Ciampi-Guillardi M."/>
            <person name="Sukno S.A."/>
            <person name="Thon M.R."/>
            <person name="Massola Junior N.S."/>
            <person name="Baroncelli R."/>
        </authorList>
    </citation>
    <scope>NUCLEOTIDE SEQUENCE [LARGE SCALE GENOMIC DNA]</scope>
    <source>
        <strain evidence="2 3">LFN0009</strain>
    </source>
</reference>
<name>A0A8H6JES7_9PEZI</name>
<evidence type="ECO:0000256" key="1">
    <source>
        <dbReference type="SAM" id="MobiDB-lite"/>
    </source>
</evidence>
<sequence>MRMRCRPQTLQGTPLAQGWEAKSANERQTSSARDSKDAPPSAAPPHPTTISWLALPTETPRSWTRGRDGTAMPALLMPSSSHAPIFDA</sequence>
<evidence type="ECO:0000313" key="2">
    <source>
        <dbReference type="EMBL" id="KAF6811780.1"/>
    </source>
</evidence>